<dbReference type="PANTHER" id="PTHR46586">
    <property type="entry name" value="ANKYRIN REPEAT-CONTAINING PROTEIN"/>
    <property type="match status" value="1"/>
</dbReference>
<dbReference type="Pfam" id="PF13637">
    <property type="entry name" value="Ank_4"/>
    <property type="match status" value="1"/>
</dbReference>
<proteinExistence type="predicted"/>
<sequence>MFDQPRSRGTRLLAALRMDGLWTARTALRIQGLLVNHPFNLRDCILCNENIADVRTFAHLVIDCVSLARIRHDAELEPFIVMARRRLADLDGTGTGAGRRDGASELPPGRSHWDRLPRELADMVLAADTSLLTQFSSGRMLAFEVRAMCRDARERLLAEALDCEWSGDVGTLPRVAESSECLLGVRTRRMLRRLAAAGVASGWMQARAAVRHGWTDMLDMRRPHQQQLAAEAAARESALSLVEELVCERETVRPTPDLAVAAATGGHIGVLELLHRLMSHDACWDAAVVDCAAEHGHLDVLAWLRGLGHSATGRRAMVKAARNGRLRVVEWLVDHCAADCPPDAVVGAAVNGHHDVVVFLHSRFPDLLGGMDGDVLLGVWDARVLDFLHTQSLVASPRLMLSALAAHGRCDGFRWVCRTFGLQTTQQMLDLACERDSADLVRWMLAQPGIEVSRSAMVAAVAGGCIGVLGAMLERDTHAADGIARAAVALKAADVIEWLDVRHDARFTQRTLEIAADLRDVECVARLLKSPSSATWDLNPARSLAATRDRKRIRKLLDDHARRRGAFQRRREEQ</sequence>
<evidence type="ECO:0000256" key="1">
    <source>
        <dbReference type="SAM" id="MobiDB-lite"/>
    </source>
</evidence>
<comment type="caution">
    <text evidence="2">The sequence shown here is derived from an EMBL/GenBank/DDBJ whole genome shotgun (WGS) entry which is preliminary data.</text>
</comment>
<keyword evidence="3" id="KW-1185">Reference proteome</keyword>
<protein>
    <recommendedName>
        <fullName evidence="4">Ankyrin repeat protein</fullName>
    </recommendedName>
</protein>
<dbReference type="SUPFAM" id="SSF140860">
    <property type="entry name" value="Pseudo ankyrin repeat-like"/>
    <property type="match status" value="1"/>
</dbReference>
<organism evidence="2 3">
    <name type="scientific">Polyrhizophydium stewartii</name>
    <dbReference type="NCBI Taxonomy" id="2732419"/>
    <lineage>
        <taxon>Eukaryota</taxon>
        <taxon>Fungi</taxon>
        <taxon>Fungi incertae sedis</taxon>
        <taxon>Chytridiomycota</taxon>
        <taxon>Chytridiomycota incertae sedis</taxon>
        <taxon>Chytridiomycetes</taxon>
        <taxon>Rhizophydiales</taxon>
        <taxon>Rhizophydiales incertae sedis</taxon>
        <taxon>Polyrhizophydium</taxon>
    </lineage>
</organism>
<dbReference type="EMBL" id="JADGIZ020000013">
    <property type="protein sequence ID" value="KAL2916951.1"/>
    <property type="molecule type" value="Genomic_DNA"/>
</dbReference>
<gene>
    <name evidence="2" type="ORF">HK105_203383</name>
</gene>
<dbReference type="InterPro" id="IPR052050">
    <property type="entry name" value="SecEffector_AnkRepeat"/>
</dbReference>
<dbReference type="Proteomes" id="UP001527925">
    <property type="component" value="Unassembled WGS sequence"/>
</dbReference>
<evidence type="ECO:0000313" key="3">
    <source>
        <dbReference type="Proteomes" id="UP001527925"/>
    </source>
</evidence>
<reference evidence="2 3" key="1">
    <citation type="submission" date="2023-09" db="EMBL/GenBank/DDBJ databases">
        <title>Pangenome analysis of Batrachochytrium dendrobatidis and related Chytrids.</title>
        <authorList>
            <person name="Yacoub M.N."/>
            <person name="Stajich J.E."/>
            <person name="James T.Y."/>
        </authorList>
    </citation>
    <scope>NUCLEOTIDE SEQUENCE [LARGE SCALE GENOMIC DNA]</scope>
    <source>
        <strain evidence="2 3">JEL0888</strain>
    </source>
</reference>
<dbReference type="InterPro" id="IPR036770">
    <property type="entry name" value="Ankyrin_rpt-contain_sf"/>
</dbReference>
<dbReference type="PANTHER" id="PTHR46586:SF3">
    <property type="entry name" value="ANKYRIN REPEAT-CONTAINING PROTEIN"/>
    <property type="match status" value="1"/>
</dbReference>
<evidence type="ECO:0008006" key="4">
    <source>
        <dbReference type="Google" id="ProtNLM"/>
    </source>
</evidence>
<name>A0ABR4NBY7_9FUNG</name>
<feature type="region of interest" description="Disordered" evidence="1">
    <location>
        <begin position="92"/>
        <end position="112"/>
    </location>
</feature>
<evidence type="ECO:0000313" key="2">
    <source>
        <dbReference type="EMBL" id="KAL2916951.1"/>
    </source>
</evidence>
<dbReference type="Gene3D" id="1.25.40.20">
    <property type="entry name" value="Ankyrin repeat-containing domain"/>
    <property type="match status" value="1"/>
</dbReference>
<dbReference type="InterPro" id="IPR002110">
    <property type="entry name" value="Ankyrin_rpt"/>
</dbReference>
<accession>A0ABR4NBY7</accession>